<dbReference type="EMBL" id="CP046401">
    <property type="protein sequence ID" value="QGY45054.1"/>
    <property type="molecule type" value="Genomic_DNA"/>
</dbReference>
<name>A0A6I6K4X0_9BACT</name>
<evidence type="ECO:0000256" key="1">
    <source>
        <dbReference type="SAM" id="Phobius"/>
    </source>
</evidence>
<feature type="transmembrane region" description="Helical" evidence="1">
    <location>
        <begin position="344"/>
        <end position="364"/>
    </location>
</feature>
<sequence>MSINNQTSKVALPGRVVSVDFFRGITMFLLAGESTRLFGQLLKIDNGFMQFLGTQLEHHEWHGLHFWDLIQPFFMFIVGVAIPFAVANRKRKGATDKQILYHVLKRSFLLLFFGWGLYFVAAGRLVFRFQNVLAQLSVTYLVAYLIMNKSFRFQIIFTLLVLLLIDLAYRYFPVEGFNHPWTNYENLGAWFNNKIEGVEKASEWATLNFVSTTAHTVWGVLCGKLLQSEKEPMKKIQILTAAGIAALLIGFSLDWLNVTPIIKKIATSSFVFASGGWTILVLAFCYWLIDVKKFFQKGSLFFIIVGMNSIFIYMFFHLGGSGWIQEILNPFSEFLFSRGGDLMVGIITSLATWAVLWYITFWLYKNKVFVKI</sequence>
<dbReference type="PANTHER" id="PTHR31061">
    <property type="entry name" value="LD22376P"/>
    <property type="match status" value="1"/>
</dbReference>
<dbReference type="Proteomes" id="UP000428260">
    <property type="component" value="Chromosome"/>
</dbReference>
<feature type="transmembrane region" description="Helical" evidence="1">
    <location>
        <begin position="155"/>
        <end position="172"/>
    </location>
</feature>
<keyword evidence="1" id="KW-0812">Transmembrane</keyword>
<gene>
    <name evidence="2" type="ORF">GM418_15655</name>
</gene>
<evidence type="ECO:0000313" key="3">
    <source>
        <dbReference type="Proteomes" id="UP000428260"/>
    </source>
</evidence>
<feature type="transmembrane region" description="Helical" evidence="1">
    <location>
        <begin position="132"/>
        <end position="148"/>
    </location>
</feature>
<dbReference type="PANTHER" id="PTHR31061:SF24">
    <property type="entry name" value="LD22376P"/>
    <property type="match status" value="1"/>
</dbReference>
<dbReference type="AlphaFoldDB" id="A0A6I6K4X0"/>
<keyword evidence="3" id="KW-1185">Reference proteome</keyword>
<reference evidence="2 3" key="1">
    <citation type="submission" date="2019-11" db="EMBL/GenBank/DDBJ databases">
        <authorList>
            <person name="Zheng R.K."/>
            <person name="Sun C.M."/>
        </authorList>
    </citation>
    <scope>NUCLEOTIDE SEQUENCE [LARGE SCALE GENOMIC DNA]</scope>
    <source>
        <strain evidence="2 3">WC007</strain>
    </source>
</reference>
<proteinExistence type="predicted"/>
<keyword evidence="1" id="KW-1133">Transmembrane helix</keyword>
<feature type="transmembrane region" description="Helical" evidence="1">
    <location>
        <begin position="69"/>
        <end position="87"/>
    </location>
</feature>
<accession>A0A6I6K4X0</accession>
<dbReference type="RefSeq" id="WP_158867956.1">
    <property type="nucleotide sequence ID" value="NZ_CP046401.1"/>
</dbReference>
<dbReference type="KEGG" id="mcos:GM418_15655"/>
<feature type="transmembrane region" description="Helical" evidence="1">
    <location>
        <begin position="238"/>
        <end position="258"/>
    </location>
</feature>
<feature type="transmembrane region" description="Helical" evidence="1">
    <location>
        <begin position="301"/>
        <end position="324"/>
    </location>
</feature>
<protein>
    <submittedName>
        <fullName evidence="2">DUF5009 domain-containing protein</fullName>
    </submittedName>
</protein>
<feature type="transmembrane region" description="Helical" evidence="1">
    <location>
        <begin position="204"/>
        <end position="226"/>
    </location>
</feature>
<organism evidence="2 3">
    <name type="scientific">Maribellus comscasis</name>
    <dbReference type="NCBI Taxonomy" id="2681766"/>
    <lineage>
        <taxon>Bacteria</taxon>
        <taxon>Pseudomonadati</taxon>
        <taxon>Bacteroidota</taxon>
        <taxon>Bacteroidia</taxon>
        <taxon>Marinilabiliales</taxon>
        <taxon>Prolixibacteraceae</taxon>
        <taxon>Maribellus</taxon>
    </lineage>
</organism>
<evidence type="ECO:0000313" key="2">
    <source>
        <dbReference type="EMBL" id="QGY45054.1"/>
    </source>
</evidence>
<feature type="transmembrane region" description="Helical" evidence="1">
    <location>
        <begin position="108"/>
        <end position="126"/>
    </location>
</feature>
<keyword evidence="1" id="KW-0472">Membrane</keyword>
<feature type="transmembrane region" description="Helical" evidence="1">
    <location>
        <begin position="270"/>
        <end position="289"/>
    </location>
</feature>